<feature type="region of interest" description="Disordered" evidence="1">
    <location>
        <begin position="1"/>
        <end position="22"/>
    </location>
</feature>
<protein>
    <recommendedName>
        <fullName evidence="2">WW domain-containing protein</fullName>
    </recommendedName>
</protein>
<dbReference type="Gene3D" id="2.20.70.10">
    <property type="match status" value="1"/>
</dbReference>
<feature type="domain" description="WW" evidence="2">
    <location>
        <begin position="12"/>
        <end position="46"/>
    </location>
</feature>
<feature type="compositionally biased region" description="Low complexity" evidence="1">
    <location>
        <begin position="111"/>
        <end position="123"/>
    </location>
</feature>
<dbReference type="PROSITE" id="PS50020">
    <property type="entry name" value="WW_DOMAIN_2"/>
    <property type="match status" value="1"/>
</dbReference>
<dbReference type="RefSeq" id="XP_070882444.1">
    <property type="nucleotide sequence ID" value="XM_071033693.1"/>
</dbReference>
<organism evidence="3 4">
    <name type="scientific">Aspergillus lucknowensis</name>
    <dbReference type="NCBI Taxonomy" id="176173"/>
    <lineage>
        <taxon>Eukaryota</taxon>
        <taxon>Fungi</taxon>
        <taxon>Dikarya</taxon>
        <taxon>Ascomycota</taxon>
        <taxon>Pezizomycotina</taxon>
        <taxon>Eurotiomycetes</taxon>
        <taxon>Eurotiomycetidae</taxon>
        <taxon>Eurotiales</taxon>
        <taxon>Aspergillaceae</taxon>
        <taxon>Aspergillus</taxon>
        <taxon>Aspergillus subgen. Nidulantes</taxon>
    </lineage>
</organism>
<evidence type="ECO:0000313" key="4">
    <source>
        <dbReference type="Proteomes" id="UP001610432"/>
    </source>
</evidence>
<sequence>MSFAPPPGPPPPSAPEGWTTQFDDTYKQWFFVNLATGKSQWEPPQATPAPTPPAVAPVPPSEQPHTDQGTAPPPSYEESGPGNPSAVASAEDSEKKKANLLGSNNPYNAESSGPSGSAGPPGDKAADAVESDAELAARLQAEEDARSGAGAGAGAGAASNYYTNDSPHSPSPASAGTEERGKEKKKGFFSKLMSKASSGSPGSGHGHSSRPVFAAPHHHQPPVGYGGGYPPQGHYGSPGPGPGYGGPGGYYPQQGYGPGYGPQPGYGYPQPGFYGQPQRRRPGGGGMGMAGAAALGVGGGLIGGALLADAIDDDHDDFGGGDDFGGDF</sequence>
<evidence type="ECO:0000259" key="2">
    <source>
        <dbReference type="PROSITE" id="PS50020"/>
    </source>
</evidence>
<proteinExistence type="predicted"/>
<name>A0ABR4LG06_9EURO</name>
<evidence type="ECO:0000256" key="1">
    <source>
        <dbReference type="SAM" id="MobiDB-lite"/>
    </source>
</evidence>
<reference evidence="3 4" key="1">
    <citation type="submission" date="2024-07" db="EMBL/GenBank/DDBJ databases">
        <title>Section-level genome sequencing and comparative genomics of Aspergillus sections Usti and Cavernicolus.</title>
        <authorList>
            <consortium name="Lawrence Berkeley National Laboratory"/>
            <person name="Nybo J.L."/>
            <person name="Vesth T.C."/>
            <person name="Theobald S."/>
            <person name="Frisvad J.C."/>
            <person name="Larsen T.O."/>
            <person name="Kjaerboelling I."/>
            <person name="Rothschild-Mancinelli K."/>
            <person name="Lyhne E.K."/>
            <person name="Kogle M.E."/>
            <person name="Barry K."/>
            <person name="Clum A."/>
            <person name="Na H."/>
            <person name="Ledsgaard L."/>
            <person name="Lin J."/>
            <person name="Lipzen A."/>
            <person name="Kuo A."/>
            <person name="Riley R."/>
            <person name="Mondo S."/>
            <person name="Labutti K."/>
            <person name="Haridas S."/>
            <person name="Pangalinan J."/>
            <person name="Salamov A.A."/>
            <person name="Simmons B.A."/>
            <person name="Magnuson J.K."/>
            <person name="Chen J."/>
            <person name="Drula E."/>
            <person name="Henrissat B."/>
            <person name="Wiebenga A."/>
            <person name="Lubbers R.J."/>
            <person name="Gomes A.C."/>
            <person name="Macurrencykelacurrency M.R."/>
            <person name="Stajich J."/>
            <person name="Grigoriev I.V."/>
            <person name="Mortensen U.H."/>
            <person name="De Vries R.P."/>
            <person name="Baker S.E."/>
            <person name="Andersen M.R."/>
        </authorList>
    </citation>
    <scope>NUCLEOTIDE SEQUENCE [LARGE SCALE GENOMIC DNA]</scope>
    <source>
        <strain evidence="3 4">CBS 449.75</strain>
    </source>
</reference>
<feature type="compositionally biased region" description="Polar residues" evidence="1">
    <location>
        <begin position="160"/>
        <end position="174"/>
    </location>
</feature>
<feature type="compositionally biased region" description="Pro residues" evidence="1">
    <location>
        <begin position="45"/>
        <end position="62"/>
    </location>
</feature>
<dbReference type="Pfam" id="PF00397">
    <property type="entry name" value="WW"/>
    <property type="match status" value="1"/>
</dbReference>
<keyword evidence="4" id="KW-1185">Reference proteome</keyword>
<dbReference type="EMBL" id="JBFXLQ010000051">
    <property type="protein sequence ID" value="KAL2863465.1"/>
    <property type="molecule type" value="Genomic_DNA"/>
</dbReference>
<dbReference type="Proteomes" id="UP001610432">
    <property type="component" value="Unassembled WGS sequence"/>
</dbReference>
<dbReference type="GeneID" id="98148765"/>
<comment type="caution">
    <text evidence="3">The sequence shown here is derived from an EMBL/GenBank/DDBJ whole genome shotgun (WGS) entry which is preliminary data.</text>
</comment>
<dbReference type="InterPro" id="IPR036020">
    <property type="entry name" value="WW_dom_sf"/>
</dbReference>
<feature type="compositionally biased region" description="Low complexity" evidence="1">
    <location>
        <begin position="265"/>
        <end position="277"/>
    </location>
</feature>
<feature type="compositionally biased region" description="Pro residues" evidence="1">
    <location>
        <begin position="1"/>
        <end position="14"/>
    </location>
</feature>
<accession>A0ABR4LG06</accession>
<dbReference type="SUPFAM" id="SSF51045">
    <property type="entry name" value="WW domain"/>
    <property type="match status" value="1"/>
</dbReference>
<dbReference type="SMART" id="SM00456">
    <property type="entry name" value="WW"/>
    <property type="match status" value="1"/>
</dbReference>
<dbReference type="PROSITE" id="PS01159">
    <property type="entry name" value="WW_DOMAIN_1"/>
    <property type="match status" value="1"/>
</dbReference>
<feature type="compositionally biased region" description="Gly residues" evidence="1">
    <location>
        <begin position="224"/>
        <end position="249"/>
    </location>
</feature>
<gene>
    <name evidence="3" type="ORF">BJX67DRAFT_384621</name>
</gene>
<feature type="compositionally biased region" description="Polar residues" evidence="1">
    <location>
        <begin position="101"/>
        <end position="110"/>
    </location>
</feature>
<dbReference type="InterPro" id="IPR001202">
    <property type="entry name" value="WW_dom"/>
</dbReference>
<evidence type="ECO:0000313" key="3">
    <source>
        <dbReference type="EMBL" id="KAL2863465.1"/>
    </source>
</evidence>
<feature type="region of interest" description="Disordered" evidence="1">
    <location>
        <begin position="37"/>
        <end position="290"/>
    </location>
</feature>